<comment type="caution">
    <text evidence="2">The sequence shown here is derived from an EMBL/GenBank/DDBJ whole genome shotgun (WGS) entry which is preliminary data.</text>
</comment>
<feature type="region of interest" description="Disordered" evidence="1">
    <location>
        <begin position="91"/>
        <end position="123"/>
    </location>
</feature>
<protein>
    <submittedName>
        <fullName evidence="2">Arfaptin-1</fullName>
    </submittedName>
</protein>
<keyword evidence="3" id="KW-1185">Reference proteome</keyword>
<dbReference type="EMBL" id="SRLO01009630">
    <property type="protein sequence ID" value="TNN26721.1"/>
    <property type="molecule type" value="Genomic_DNA"/>
</dbReference>
<evidence type="ECO:0000313" key="3">
    <source>
        <dbReference type="Proteomes" id="UP000314294"/>
    </source>
</evidence>
<organism evidence="2 3">
    <name type="scientific">Liparis tanakae</name>
    <name type="common">Tanaka's snailfish</name>
    <dbReference type="NCBI Taxonomy" id="230148"/>
    <lineage>
        <taxon>Eukaryota</taxon>
        <taxon>Metazoa</taxon>
        <taxon>Chordata</taxon>
        <taxon>Craniata</taxon>
        <taxon>Vertebrata</taxon>
        <taxon>Euteleostomi</taxon>
        <taxon>Actinopterygii</taxon>
        <taxon>Neopterygii</taxon>
        <taxon>Teleostei</taxon>
        <taxon>Neoteleostei</taxon>
        <taxon>Acanthomorphata</taxon>
        <taxon>Eupercaria</taxon>
        <taxon>Perciformes</taxon>
        <taxon>Cottioidei</taxon>
        <taxon>Cottales</taxon>
        <taxon>Liparidae</taxon>
        <taxon>Liparis</taxon>
    </lineage>
</organism>
<feature type="region of interest" description="Disordered" evidence="1">
    <location>
        <begin position="1"/>
        <end position="76"/>
    </location>
</feature>
<sequence>MAEESPRSSAAEIPVTSNGDLDQSPEAVFQRDSYPGGPGAPSLSESCVASGAPASPTEGVVESGPYKGSAGRPTFPVAPVASVAPSSAVASRLARSSSDSRAEKGTGSQGERLRRYAASPRGP</sequence>
<gene>
    <name evidence="2" type="primary">ARFIP1_2</name>
    <name evidence="2" type="ORF">EYF80_063142</name>
</gene>
<dbReference type="Proteomes" id="UP000314294">
    <property type="component" value="Unassembled WGS sequence"/>
</dbReference>
<dbReference type="OrthoDB" id="9994780at2759"/>
<reference evidence="2 3" key="1">
    <citation type="submission" date="2019-03" db="EMBL/GenBank/DDBJ databases">
        <title>First draft genome of Liparis tanakae, snailfish: a comprehensive survey of snailfish specific genes.</title>
        <authorList>
            <person name="Kim W."/>
            <person name="Song I."/>
            <person name="Jeong J.-H."/>
            <person name="Kim D."/>
            <person name="Kim S."/>
            <person name="Ryu S."/>
            <person name="Song J.Y."/>
            <person name="Lee S.K."/>
        </authorList>
    </citation>
    <scope>NUCLEOTIDE SEQUENCE [LARGE SCALE GENOMIC DNA]</scope>
    <source>
        <tissue evidence="2">Muscle</tissue>
    </source>
</reference>
<dbReference type="AlphaFoldDB" id="A0A4Z2ED98"/>
<name>A0A4Z2ED98_9TELE</name>
<accession>A0A4Z2ED98</accession>
<evidence type="ECO:0000256" key="1">
    <source>
        <dbReference type="SAM" id="MobiDB-lite"/>
    </source>
</evidence>
<proteinExistence type="predicted"/>
<evidence type="ECO:0000313" key="2">
    <source>
        <dbReference type="EMBL" id="TNN26721.1"/>
    </source>
</evidence>